<dbReference type="PANTHER" id="PTHR11640:SF155">
    <property type="entry name" value="IG-LIKE DOMAIN-CONTAINING PROTEIN"/>
    <property type="match status" value="1"/>
</dbReference>
<dbReference type="GO" id="GO:0005911">
    <property type="term" value="C:cell-cell junction"/>
    <property type="evidence" value="ECO:0007669"/>
    <property type="project" value="TreeGrafter"/>
</dbReference>
<dbReference type="PANTHER" id="PTHR11640">
    <property type="entry name" value="NEPHRIN"/>
    <property type="match status" value="1"/>
</dbReference>
<comment type="subcellular location">
    <subcellularLocation>
        <location evidence="1">Membrane</location>
        <topology evidence="1">Single-pass type I membrane protein</topology>
    </subcellularLocation>
</comment>
<evidence type="ECO:0000256" key="6">
    <source>
        <dbReference type="SAM" id="Phobius"/>
    </source>
</evidence>
<dbReference type="Proteomes" id="UP000683360">
    <property type="component" value="Unassembled WGS sequence"/>
</dbReference>
<organism evidence="8 9">
    <name type="scientific">Mytilus edulis</name>
    <name type="common">Blue mussel</name>
    <dbReference type="NCBI Taxonomy" id="6550"/>
    <lineage>
        <taxon>Eukaryota</taxon>
        <taxon>Metazoa</taxon>
        <taxon>Spiralia</taxon>
        <taxon>Lophotrochozoa</taxon>
        <taxon>Mollusca</taxon>
        <taxon>Bivalvia</taxon>
        <taxon>Autobranchia</taxon>
        <taxon>Pteriomorphia</taxon>
        <taxon>Mytilida</taxon>
        <taxon>Mytiloidea</taxon>
        <taxon>Mytilidae</taxon>
        <taxon>Mytilinae</taxon>
        <taxon>Mytilus</taxon>
    </lineage>
</organism>
<dbReference type="OrthoDB" id="6135318at2759"/>
<feature type="domain" description="Ig-like" evidence="7">
    <location>
        <begin position="95"/>
        <end position="187"/>
    </location>
</feature>
<evidence type="ECO:0000256" key="2">
    <source>
        <dbReference type="ARBA" id="ARBA00023136"/>
    </source>
</evidence>
<evidence type="ECO:0000313" key="8">
    <source>
        <dbReference type="EMBL" id="CAG2202085.1"/>
    </source>
</evidence>
<keyword evidence="9" id="KW-1185">Reference proteome</keyword>
<keyword evidence="6" id="KW-1133">Transmembrane helix</keyword>
<dbReference type="InterPro" id="IPR051275">
    <property type="entry name" value="Cell_adhesion_signaling"/>
</dbReference>
<dbReference type="EMBL" id="CAJPWZ010000876">
    <property type="protein sequence ID" value="CAG2202085.1"/>
    <property type="molecule type" value="Genomic_DNA"/>
</dbReference>
<evidence type="ECO:0000313" key="9">
    <source>
        <dbReference type="Proteomes" id="UP000683360"/>
    </source>
</evidence>
<dbReference type="SUPFAM" id="SSF48726">
    <property type="entry name" value="Immunoglobulin"/>
    <property type="match status" value="3"/>
</dbReference>
<dbReference type="InterPro" id="IPR036179">
    <property type="entry name" value="Ig-like_dom_sf"/>
</dbReference>
<comment type="caution">
    <text evidence="8">The sequence shown here is derived from an EMBL/GenBank/DDBJ whole genome shotgun (WGS) entry which is preliminary data.</text>
</comment>
<protein>
    <recommendedName>
        <fullName evidence="7">Ig-like domain-containing protein</fullName>
    </recommendedName>
</protein>
<keyword evidence="3" id="KW-1015">Disulfide bond</keyword>
<feature type="domain" description="Ig-like" evidence="7">
    <location>
        <begin position="198"/>
        <end position="286"/>
    </location>
</feature>
<keyword evidence="2 6" id="KW-0472">Membrane</keyword>
<dbReference type="PROSITE" id="PS50835">
    <property type="entry name" value="IG_LIKE"/>
    <property type="match status" value="2"/>
</dbReference>
<evidence type="ECO:0000256" key="3">
    <source>
        <dbReference type="ARBA" id="ARBA00023157"/>
    </source>
</evidence>
<evidence type="ECO:0000256" key="1">
    <source>
        <dbReference type="ARBA" id="ARBA00004479"/>
    </source>
</evidence>
<dbReference type="InterPro" id="IPR013162">
    <property type="entry name" value="CD80_C2-set"/>
</dbReference>
<dbReference type="GO" id="GO:0098609">
    <property type="term" value="P:cell-cell adhesion"/>
    <property type="evidence" value="ECO:0007669"/>
    <property type="project" value="TreeGrafter"/>
</dbReference>
<dbReference type="InterPro" id="IPR007110">
    <property type="entry name" value="Ig-like_dom"/>
</dbReference>
<evidence type="ECO:0000256" key="4">
    <source>
        <dbReference type="ARBA" id="ARBA00023180"/>
    </source>
</evidence>
<keyword evidence="4" id="KW-0325">Glycoprotein</keyword>
<reference evidence="8" key="1">
    <citation type="submission" date="2021-03" db="EMBL/GenBank/DDBJ databases">
        <authorList>
            <person name="Bekaert M."/>
        </authorList>
    </citation>
    <scope>NUCLEOTIDE SEQUENCE</scope>
</reference>
<dbReference type="GO" id="GO:0005886">
    <property type="term" value="C:plasma membrane"/>
    <property type="evidence" value="ECO:0007669"/>
    <property type="project" value="TreeGrafter"/>
</dbReference>
<dbReference type="InterPro" id="IPR013783">
    <property type="entry name" value="Ig-like_fold"/>
</dbReference>
<dbReference type="Gene3D" id="2.60.40.10">
    <property type="entry name" value="Immunoglobulins"/>
    <property type="match status" value="3"/>
</dbReference>
<name>A0A8S3R4I1_MYTED</name>
<keyword evidence="6" id="KW-0812">Transmembrane</keyword>
<evidence type="ECO:0000259" key="7">
    <source>
        <dbReference type="PROSITE" id="PS50835"/>
    </source>
</evidence>
<dbReference type="Pfam" id="PF08205">
    <property type="entry name" value="C2-set_2"/>
    <property type="match status" value="1"/>
</dbReference>
<dbReference type="AlphaFoldDB" id="A0A8S3R4I1"/>
<accession>A0A8S3R4I1</accession>
<proteinExistence type="predicted"/>
<evidence type="ECO:0000256" key="5">
    <source>
        <dbReference type="ARBA" id="ARBA00023319"/>
    </source>
</evidence>
<keyword evidence="5" id="KW-0393">Immunoglobulin domain</keyword>
<feature type="transmembrane region" description="Helical" evidence="6">
    <location>
        <begin position="428"/>
        <end position="452"/>
    </location>
</feature>
<sequence length="555" mass="61896">MDNLELLNKTTNNRLKGVDGKDFHIQCEAKGGRPPPFLTIKVRNKEVAQGNQSVVHTIKTIPRYFDNATVECVANSSDLNQSLLTEAYIYLSLKPLAPVFDRDPVILKETESLKISCTSTGSRPAALFNWFIENKNITFYSTQTFAYEVTTDTWTITSVLTYTVVRQNNGQSITCIASNEADPIGISDSQWIQVQYAPKIYVNNMTFNQLENLRVISCIASGNPSIYTYYQWKHTSANGKLIREMKGNRNGELELPLSDSDDSYQDNGIYVCKAGNGIQDKNGTIEQTGYGFVTINAQPVFMSSIKGVNKSTMHGEIGRAVELTAKVYSIPKYDSVTWYRGINKELQIIHSQKYSLSETAVIVKGYFYDTEVDLDGFILTLKVNNLTTDDFTTYTVQLENNVGSPAEYVVTLEHLGTSDLNINQDSSIPAVVGSSIGGIALVIVGAVIIIAIRKRGCKLEKKPDSKTKTESDIHFYQNQEFATRENREPKYEDLNLRADCQDQHTTYDSLKNDKPAVMQNGINSVTKMGGAKSKLNIDESHGEYVNQGGYYLNVL</sequence>
<dbReference type="GO" id="GO:0050839">
    <property type="term" value="F:cell adhesion molecule binding"/>
    <property type="evidence" value="ECO:0007669"/>
    <property type="project" value="TreeGrafter"/>
</dbReference>
<gene>
    <name evidence="8" type="ORF">MEDL_16682</name>
</gene>